<organism evidence="2">
    <name type="scientific">Spironucleus salmonicida</name>
    <dbReference type="NCBI Taxonomy" id="348837"/>
    <lineage>
        <taxon>Eukaryota</taxon>
        <taxon>Metamonada</taxon>
        <taxon>Diplomonadida</taxon>
        <taxon>Hexamitidae</taxon>
        <taxon>Hexamitinae</taxon>
        <taxon>Spironucleus</taxon>
    </lineage>
</organism>
<protein>
    <submittedName>
        <fullName evidence="2">Uncharacterized protein</fullName>
    </submittedName>
</protein>
<dbReference type="EMBL" id="AUWU02000007">
    <property type="protein sequence ID" value="KAH0571077.1"/>
    <property type="molecule type" value="Genomic_DNA"/>
</dbReference>
<dbReference type="Proteomes" id="UP000018208">
    <property type="component" value="Unassembled WGS sequence"/>
</dbReference>
<keyword evidence="4" id="KW-1185">Reference proteome</keyword>
<accession>V6LHZ1</accession>
<reference evidence="2 3" key="1">
    <citation type="journal article" date="2014" name="PLoS Genet.">
        <title>The Genome of Spironucleus salmonicida Highlights a Fish Pathogen Adapted to Fluctuating Environments.</title>
        <authorList>
            <person name="Xu F."/>
            <person name="Jerlstrom-Hultqvist J."/>
            <person name="Einarsson E."/>
            <person name="Astvaldsson A."/>
            <person name="Svard S.G."/>
            <person name="Andersson J.O."/>
        </authorList>
    </citation>
    <scope>NUCLEOTIDE SEQUENCE</scope>
    <source>
        <strain evidence="3">ATCC 50377</strain>
    </source>
</reference>
<evidence type="ECO:0000256" key="1">
    <source>
        <dbReference type="SAM" id="MobiDB-lite"/>
    </source>
</evidence>
<proteinExistence type="predicted"/>
<evidence type="ECO:0000313" key="2">
    <source>
        <dbReference type="EMBL" id="EST43326.1"/>
    </source>
</evidence>
<reference evidence="3" key="2">
    <citation type="submission" date="2020-12" db="EMBL/GenBank/DDBJ databases">
        <title>New Spironucleus salmonicida genome in near-complete chromosomes.</title>
        <authorList>
            <person name="Xu F."/>
            <person name="Kurt Z."/>
            <person name="Jimenez-Gonzalez A."/>
            <person name="Astvaldsson A."/>
            <person name="Andersson J.O."/>
            <person name="Svard S.G."/>
        </authorList>
    </citation>
    <scope>NUCLEOTIDE SEQUENCE</scope>
    <source>
        <strain evidence="3">ATCC 50377</strain>
    </source>
</reference>
<dbReference type="VEuPathDB" id="GiardiaDB:SS50377_27372"/>
<feature type="region of interest" description="Disordered" evidence="1">
    <location>
        <begin position="1"/>
        <end position="20"/>
    </location>
</feature>
<name>V6LHZ1_9EUKA</name>
<evidence type="ECO:0000313" key="3">
    <source>
        <dbReference type="EMBL" id="KAH0571077.1"/>
    </source>
</evidence>
<dbReference type="AlphaFoldDB" id="V6LHZ1"/>
<evidence type="ECO:0000313" key="4">
    <source>
        <dbReference type="Proteomes" id="UP000018208"/>
    </source>
</evidence>
<gene>
    <name evidence="2" type="ORF">SS50377_17003</name>
    <name evidence="3" type="ORF">SS50377_27372</name>
</gene>
<sequence>MQFSRQVSALNEPQNPQQISTARKDSVSFFLPQIMNFKSSPLVEQVHVEDTEFFYKQLIDVQLQDSKFSGKDKIIMITAAQIHFIKLKKLLISKPTARSQTTRQAGALPLKTSSILRDPTEIHENLLKSMQNTMLQANILGGDAENYYLHCVKNQSIGQAKSLKKAENVTPQVLIFRAVANIILQSKLE</sequence>
<dbReference type="EMBL" id="KI546139">
    <property type="protein sequence ID" value="EST43326.1"/>
    <property type="molecule type" value="Genomic_DNA"/>
</dbReference>